<dbReference type="Pfam" id="PF25438">
    <property type="entry name" value="DUF7896"/>
    <property type="match status" value="1"/>
</dbReference>
<dbReference type="PANTHER" id="PTHR42031">
    <property type="entry name" value="KEY LIME PATHOGENICITY PROTEIN"/>
    <property type="match status" value="1"/>
</dbReference>
<feature type="compositionally biased region" description="Low complexity" evidence="1">
    <location>
        <begin position="165"/>
        <end position="184"/>
    </location>
</feature>
<dbReference type="InterPro" id="IPR057218">
    <property type="entry name" value="DUF7896"/>
</dbReference>
<name>A0AAW0RG88_9HYPO</name>
<keyword evidence="4" id="KW-1185">Reference proteome</keyword>
<evidence type="ECO:0000256" key="1">
    <source>
        <dbReference type="SAM" id="MobiDB-lite"/>
    </source>
</evidence>
<evidence type="ECO:0000259" key="2">
    <source>
        <dbReference type="PROSITE" id="PS00028"/>
    </source>
</evidence>
<reference evidence="3 4" key="1">
    <citation type="submission" date="2020-02" db="EMBL/GenBank/DDBJ databases">
        <title>Comparative genomics of the hypocrealean fungal genus Beauvera.</title>
        <authorList>
            <person name="Showalter D.N."/>
            <person name="Bushley K.E."/>
            <person name="Rehner S.A."/>
        </authorList>
    </citation>
    <scope>NUCLEOTIDE SEQUENCE [LARGE SCALE GENOMIC DNA]</scope>
    <source>
        <strain evidence="3 4">ARSEF4384</strain>
    </source>
</reference>
<dbReference type="InterPro" id="IPR013087">
    <property type="entry name" value="Znf_C2H2_type"/>
</dbReference>
<evidence type="ECO:0000313" key="4">
    <source>
        <dbReference type="Proteomes" id="UP001397290"/>
    </source>
</evidence>
<accession>A0AAW0RG88</accession>
<dbReference type="EMBL" id="JAAHCF010001149">
    <property type="protein sequence ID" value="KAK8141173.1"/>
    <property type="molecule type" value="Genomic_DNA"/>
</dbReference>
<comment type="caution">
    <text evidence="3">The sequence shown here is derived from an EMBL/GenBank/DDBJ whole genome shotgun (WGS) entry which is preliminary data.</text>
</comment>
<evidence type="ECO:0000313" key="3">
    <source>
        <dbReference type="EMBL" id="KAK8141173.1"/>
    </source>
</evidence>
<sequence length="493" mass="54694">MDYTFENGTGLPELPTASYSGVSSDGFSLLNRTQLQFFDNNYAAGAEAYTFGADTQSNWHWFAPDTEEAVEPSSTQDINTSEYFDTQIADSYAAEISPVGLAVSPLQQAPLHSTESFELPADAVASRSARPSGTTTHEKVSIRSLRALTNSNYHAVRQRFLLPSSKSLPASPSSDRARQGAGSKAGKGRKKEEKRKCEICQKELSGDHEYVRHFKLVHEPEGWRWEVIDPRSKGLRPLFHIPFDIAECKNCQLRKLYGINYNAAAHIRRVHFKSTPNSKKGHRGGSSGGAWPEIRYLECYYMKLVHIRQISQNTVKPKEGVDYERTGREQATIYREPNTRRHSSVPAAASSGCEEQARLCHSFPVNSPHASISSSDSLSASDEARIDCGDNYVKSPADTAPPVDTLIALEDQAELLRQFDSLGSETYLGVNDRYFLSEEQADTCHFPDVDSPGTVLSTSSDDTTQFNLYGETFYPEQIDFNEVASPFGSQEPV</sequence>
<feature type="domain" description="C2H2-type" evidence="2">
    <location>
        <begin position="197"/>
        <end position="218"/>
    </location>
</feature>
<protein>
    <recommendedName>
        <fullName evidence="2">C2H2-type domain-containing protein</fullName>
    </recommendedName>
</protein>
<gene>
    <name evidence="3" type="ORF">G3M48_000641</name>
</gene>
<dbReference type="AlphaFoldDB" id="A0AAW0RG88"/>
<feature type="region of interest" description="Disordered" evidence="1">
    <location>
        <begin position="165"/>
        <end position="195"/>
    </location>
</feature>
<organism evidence="3 4">
    <name type="scientific">Beauveria asiatica</name>
    <dbReference type="NCBI Taxonomy" id="1069075"/>
    <lineage>
        <taxon>Eukaryota</taxon>
        <taxon>Fungi</taxon>
        <taxon>Dikarya</taxon>
        <taxon>Ascomycota</taxon>
        <taxon>Pezizomycotina</taxon>
        <taxon>Sordariomycetes</taxon>
        <taxon>Hypocreomycetidae</taxon>
        <taxon>Hypocreales</taxon>
        <taxon>Cordycipitaceae</taxon>
        <taxon>Beauveria</taxon>
    </lineage>
</organism>
<proteinExistence type="predicted"/>
<dbReference type="PANTHER" id="PTHR42031:SF1">
    <property type="entry name" value="KEY LIME PATHOGENICITY PROTEIN"/>
    <property type="match status" value="1"/>
</dbReference>
<dbReference type="Proteomes" id="UP001397290">
    <property type="component" value="Unassembled WGS sequence"/>
</dbReference>
<dbReference type="PROSITE" id="PS00028">
    <property type="entry name" value="ZINC_FINGER_C2H2_1"/>
    <property type="match status" value="1"/>
</dbReference>